<dbReference type="InterPro" id="IPR050742">
    <property type="entry name" value="Helicase_Restrict-Modif_Enz"/>
</dbReference>
<reference evidence="4" key="1">
    <citation type="submission" date="2016-10" db="EMBL/GenBank/DDBJ databases">
        <authorList>
            <person name="Varghese N."/>
            <person name="Submissions S."/>
        </authorList>
    </citation>
    <scope>NUCLEOTIDE SEQUENCE [LARGE SCALE GENOMIC DNA]</scope>
    <source>
        <strain evidence="4">DSM 3384</strain>
    </source>
</reference>
<dbReference type="InterPro" id="IPR027417">
    <property type="entry name" value="P-loop_NTPase"/>
</dbReference>
<dbReference type="Pfam" id="PF00271">
    <property type="entry name" value="Helicase_C"/>
    <property type="match status" value="1"/>
</dbReference>
<evidence type="ECO:0000259" key="2">
    <source>
        <dbReference type="PROSITE" id="PS51194"/>
    </source>
</evidence>
<dbReference type="Gene3D" id="3.90.1570.30">
    <property type="match status" value="1"/>
</dbReference>
<name>A0A1H2I9W0_9BACT</name>
<dbReference type="GO" id="GO:0003677">
    <property type="term" value="F:DNA binding"/>
    <property type="evidence" value="ECO:0007669"/>
    <property type="project" value="UniProtKB-KW"/>
</dbReference>
<dbReference type="InterPro" id="IPR014001">
    <property type="entry name" value="Helicase_ATP-bd"/>
</dbReference>
<dbReference type="EMBL" id="FNLL01000008">
    <property type="protein sequence ID" value="SDU40927.1"/>
    <property type="molecule type" value="Genomic_DNA"/>
</dbReference>
<proteinExistence type="predicted"/>
<dbReference type="AlphaFoldDB" id="A0A1H2I9W0"/>
<dbReference type="CDD" id="cd18032">
    <property type="entry name" value="DEXHc_RE_I_III_res"/>
    <property type="match status" value="1"/>
</dbReference>
<dbReference type="InterPro" id="IPR007409">
    <property type="entry name" value="Restrct_endonuc_type1_HsdR_N"/>
</dbReference>
<dbReference type="InterPro" id="IPR006935">
    <property type="entry name" value="Helicase/UvrB_N"/>
</dbReference>
<dbReference type="PANTHER" id="PTHR47396:SF1">
    <property type="entry name" value="ATP-DEPENDENT HELICASE IRC3-RELATED"/>
    <property type="match status" value="1"/>
</dbReference>
<dbReference type="Pfam" id="PF08463">
    <property type="entry name" value="EcoEI_R_C"/>
    <property type="match status" value="1"/>
</dbReference>
<evidence type="ECO:0000259" key="1">
    <source>
        <dbReference type="PROSITE" id="PS51192"/>
    </source>
</evidence>
<dbReference type="GO" id="GO:0009035">
    <property type="term" value="F:type I site-specific deoxyribonuclease activity"/>
    <property type="evidence" value="ECO:0007669"/>
    <property type="project" value="UniProtKB-EC"/>
</dbReference>
<feature type="domain" description="Helicase ATP-binding" evidence="1">
    <location>
        <begin position="170"/>
        <end position="321"/>
    </location>
</feature>
<gene>
    <name evidence="3" type="ORF">SAMN04487931_10823</name>
</gene>
<dbReference type="InterPro" id="IPR001650">
    <property type="entry name" value="Helicase_C-like"/>
</dbReference>
<sequence>MSLTESQARQDLIDIQLAKAGWSMDSYTLIEEFYTGSGHEIREDRTPYKIKGEFVDYVLLDRTRKPIAVVEAKKTSRDELSGKRQAADYADQIKAKFGFEPFIFLTNGKEIQFWDRPNYPPRKISGFYNREDLERLVHQRNYSKSLVQIAPNPDIAGRDYQTEAIRRITEAVEKSHRKFLLVMATGTGKTRTIISVIDILLRAKRIQRVLFLADRRELVRQALGSFKEHLPNESIARVEGGEIPTAARIQLSTYPSMMQVYEQLSVGYYDVIVADESHRSIYNRYKAIFDWFDSLQIGLTATPTDFIDHNTFQLFECDDGIPTFNYSFEQAVLDEHLASYRVLQAQTNFQVKGIKAGQLPTQIQEQMQTQGLDLEELNFEGTDLEKKVTNTGTINSIVREFMEKCRKDSLGLPHKAIIFAVSHAHAKRLYESFNRLYPEYQRKGMAEIIDSHMERAENTLDDFKFKDMPRVAISIDMLDTGIDIPTIQTLLFAKPVFSRVKFWQMIGRGTRRYTNPLTGKEKTNFLIIDCWNNFNYFQLNPEGETEHPSEPLPVSLFRLRLEKRSLLLSKQEDDSYTISDLQKMLMALPMENVNIRPHMEEIQELIHSWYSPSLKNDQHLSQTIAPLLRYYWADSFIQIQFRVVVERTTVAYLNGETKKIAALSEKIKDSIRNLAENVREVAAVAEKRAWILTPGFWDNLDLQRLQELQDVFAPLMRFRQSQQAEMIELNLSDYIATRRWIVYGPSGEGAFVESYREKVEAHIKNIADKQPALIKLKKGAQLNDEDILMLSEALNQIDLFVTEDVLREVYQQPTLNLPDFMKHILNISKLPDREEQIKQAFEQFIHAHGFMSASQINFLRAIRAAVLRHAKISKELLYKPPLSRVGQVENLFAPKEIEEIINFANHLAEEAA</sequence>
<dbReference type="SMART" id="SM00487">
    <property type="entry name" value="DEXDc"/>
    <property type="match status" value="1"/>
</dbReference>
<protein>
    <submittedName>
        <fullName evidence="3">Type I restriction enzyme, R subunit</fullName>
    </submittedName>
</protein>
<organism evidence="3 4">
    <name type="scientific">Desulfobacula phenolica</name>
    <dbReference type="NCBI Taxonomy" id="90732"/>
    <lineage>
        <taxon>Bacteria</taxon>
        <taxon>Pseudomonadati</taxon>
        <taxon>Thermodesulfobacteriota</taxon>
        <taxon>Desulfobacteria</taxon>
        <taxon>Desulfobacterales</taxon>
        <taxon>Desulfobacteraceae</taxon>
        <taxon>Desulfobacula</taxon>
    </lineage>
</organism>
<dbReference type="PANTHER" id="PTHR47396">
    <property type="entry name" value="TYPE I RESTRICTION ENZYME ECOKI R PROTEIN"/>
    <property type="match status" value="1"/>
</dbReference>
<dbReference type="Gene3D" id="3.40.50.300">
    <property type="entry name" value="P-loop containing nucleotide triphosphate hydrolases"/>
    <property type="match status" value="2"/>
</dbReference>
<keyword evidence="4" id="KW-1185">Reference proteome</keyword>
<dbReference type="CDD" id="cd18799">
    <property type="entry name" value="SF2_C_EcoAI-like"/>
    <property type="match status" value="1"/>
</dbReference>
<dbReference type="InterPro" id="IPR013670">
    <property type="entry name" value="EcoEI_R_C_dom"/>
</dbReference>
<accession>A0A1H2I9W0</accession>
<dbReference type="GO" id="GO:0009307">
    <property type="term" value="P:DNA restriction-modification system"/>
    <property type="evidence" value="ECO:0007669"/>
    <property type="project" value="UniProtKB-KW"/>
</dbReference>
<dbReference type="SUPFAM" id="SSF52540">
    <property type="entry name" value="P-loop containing nucleoside triphosphate hydrolases"/>
    <property type="match status" value="1"/>
</dbReference>
<feature type="domain" description="Helicase C-terminal" evidence="2">
    <location>
        <begin position="397"/>
        <end position="560"/>
    </location>
</feature>
<evidence type="ECO:0000313" key="3">
    <source>
        <dbReference type="EMBL" id="SDU40927.1"/>
    </source>
</evidence>
<dbReference type="Pfam" id="PF04851">
    <property type="entry name" value="ResIII"/>
    <property type="match status" value="1"/>
</dbReference>
<dbReference type="RefSeq" id="WP_092235204.1">
    <property type="nucleotide sequence ID" value="NZ_FNLL01000008.1"/>
</dbReference>
<dbReference type="Pfam" id="PF04313">
    <property type="entry name" value="HSDR_N"/>
    <property type="match status" value="1"/>
</dbReference>
<dbReference type="Proteomes" id="UP000199608">
    <property type="component" value="Unassembled WGS sequence"/>
</dbReference>
<evidence type="ECO:0000313" key="4">
    <source>
        <dbReference type="Proteomes" id="UP000199608"/>
    </source>
</evidence>
<dbReference type="PROSITE" id="PS51192">
    <property type="entry name" value="HELICASE_ATP_BIND_1"/>
    <property type="match status" value="1"/>
</dbReference>
<dbReference type="GO" id="GO:0005829">
    <property type="term" value="C:cytosol"/>
    <property type="evidence" value="ECO:0007669"/>
    <property type="project" value="TreeGrafter"/>
</dbReference>
<dbReference type="PROSITE" id="PS51194">
    <property type="entry name" value="HELICASE_CTER"/>
    <property type="match status" value="1"/>
</dbReference>
<dbReference type="GO" id="GO:0005524">
    <property type="term" value="F:ATP binding"/>
    <property type="evidence" value="ECO:0007669"/>
    <property type="project" value="UniProtKB-KW"/>
</dbReference>